<feature type="chain" id="PRO_5002623621" description="Mini antigen" evidence="1">
    <location>
        <begin position="18"/>
        <end position="269"/>
    </location>
</feature>
<dbReference type="OrthoDB" id="302768at2759"/>
<dbReference type="GeneID" id="5025920"/>
<reference evidence="2 3" key="1">
    <citation type="journal article" date="2006" name="Nature">
        <title>Global trends of whole-genome duplications revealed by the ciliate Paramecium tetraurelia.</title>
        <authorList>
            <consortium name="Genoscope"/>
            <person name="Aury J.-M."/>
            <person name="Jaillon O."/>
            <person name="Duret L."/>
            <person name="Noel B."/>
            <person name="Jubin C."/>
            <person name="Porcel B.M."/>
            <person name="Segurens B."/>
            <person name="Daubin V."/>
            <person name="Anthouard V."/>
            <person name="Aiach N."/>
            <person name="Arnaiz O."/>
            <person name="Billaut A."/>
            <person name="Beisson J."/>
            <person name="Blanc I."/>
            <person name="Bouhouche K."/>
            <person name="Camara F."/>
            <person name="Duharcourt S."/>
            <person name="Guigo R."/>
            <person name="Gogendeau D."/>
            <person name="Katinka M."/>
            <person name="Keller A.-M."/>
            <person name="Kissmehl R."/>
            <person name="Klotz C."/>
            <person name="Koll F."/>
            <person name="Le Moue A."/>
            <person name="Lepere C."/>
            <person name="Malinsky S."/>
            <person name="Nowacki M."/>
            <person name="Nowak J.K."/>
            <person name="Plattner H."/>
            <person name="Poulain J."/>
            <person name="Ruiz F."/>
            <person name="Serrano V."/>
            <person name="Zagulski M."/>
            <person name="Dessen P."/>
            <person name="Betermier M."/>
            <person name="Weissenbach J."/>
            <person name="Scarpelli C."/>
            <person name="Schachter V."/>
            <person name="Sperling L."/>
            <person name="Meyer E."/>
            <person name="Cohen J."/>
            <person name="Wincker P."/>
        </authorList>
    </citation>
    <scope>NUCLEOTIDE SEQUENCE [LARGE SCALE GENOMIC DNA]</scope>
    <source>
        <strain evidence="2 3">Stock d4-2</strain>
    </source>
</reference>
<protein>
    <recommendedName>
        <fullName evidence="4">Mini antigen</fullName>
    </recommendedName>
</protein>
<dbReference type="HOGENOM" id="CLU_077273_0_0_1"/>
<keyword evidence="3" id="KW-1185">Reference proteome</keyword>
<sequence>MKTQLLLIAMISLSVNALTATNECDCTEIVQSADCKGGCTWSSADSSCSAKTVDCTTYTTQPTCDAVNTCAWNDTTSKCATFTACADYTVTAADQCYDKDSTCVPGTTGTDGKTPCKTGSVTCSSFSNAADCNFKSPSSNAVCWFKANTCSQIDVSKCSTITDQDVCTILCKWTSAGACAAYTCADMTTAEACDTVLTDDFSGVNICSWDSATSKCSDAADVSALTSANCFDKTAGYYYWDGSACSECSGSSSNGYILAFIGFIAMLMF</sequence>
<accession>A0CPM1</accession>
<dbReference type="RefSeq" id="XP_001440135.1">
    <property type="nucleotide sequence ID" value="XM_001440098.2"/>
</dbReference>
<dbReference type="AlphaFoldDB" id="A0CPM1"/>
<dbReference type="Proteomes" id="UP000000600">
    <property type="component" value="Unassembled WGS sequence"/>
</dbReference>
<evidence type="ECO:0000256" key="1">
    <source>
        <dbReference type="SAM" id="SignalP"/>
    </source>
</evidence>
<proteinExistence type="predicted"/>
<gene>
    <name evidence="2" type="ORF">GSPATT00009130001</name>
</gene>
<keyword evidence="1" id="KW-0732">Signal</keyword>
<feature type="signal peptide" evidence="1">
    <location>
        <begin position="1"/>
        <end position="17"/>
    </location>
</feature>
<evidence type="ECO:0000313" key="2">
    <source>
        <dbReference type="EMBL" id="CAK72738.1"/>
    </source>
</evidence>
<name>A0CPM1_PARTE</name>
<dbReference type="KEGG" id="ptm:GSPATT00009130001"/>
<evidence type="ECO:0000313" key="3">
    <source>
        <dbReference type="Proteomes" id="UP000000600"/>
    </source>
</evidence>
<dbReference type="OMA" id="VNICAWD"/>
<organism evidence="2 3">
    <name type="scientific">Paramecium tetraurelia</name>
    <dbReference type="NCBI Taxonomy" id="5888"/>
    <lineage>
        <taxon>Eukaryota</taxon>
        <taxon>Sar</taxon>
        <taxon>Alveolata</taxon>
        <taxon>Ciliophora</taxon>
        <taxon>Intramacronucleata</taxon>
        <taxon>Oligohymenophorea</taxon>
        <taxon>Peniculida</taxon>
        <taxon>Parameciidae</taxon>
        <taxon>Paramecium</taxon>
    </lineage>
</organism>
<dbReference type="InParanoid" id="A0CPM1"/>
<dbReference type="EMBL" id="CT868130">
    <property type="protein sequence ID" value="CAK72738.1"/>
    <property type="molecule type" value="Genomic_DNA"/>
</dbReference>
<evidence type="ECO:0008006" key="4">
    <source>
        <dbReference type="Google" id="ProtNLM"/>
    </source>
</evidence>